<evidence type="ECO:0000313" key="3">
    <source>
        <dbReference type="Proteomes" id="UP000198417"/>
    </source>
</evidence>
<reference evidence="2 3" key="1">
    <citation type="submission" date="2017-06" db="EMBL/GenBank/DDBJ databases">
        <authorList>
            <person name="Kim H.J."/>
            <person name="Triplett B.A."/>
        </authorList>
    </citation>
    <scope>NUCLEOTIDE SEQUENCE [LARGE SCALE GENOMIC DNA]</scope>
    <source>
        <strain evidence="2 3">DSM 29052</strain>
    </source>
</reference>
<protein>
    <submittedName>
        <fullName evidence="2">Uncharacterized protein</fullName>
    </submittedName>
</protein>
<accession>A0A238Z6J0</accession>
<evidence type="ECO:0000256" key="1">
    <source>
        <dbReference type="SAM" id="SignalP"/>
    </source>
</evidence>
<feature type="chain" id="PRO_5013189841" evidence="1">
    <location>
        <begin position="21"/>
        <end position="109"/>
    </location>
</feature>
<dbReference type="AlphaFoldDB" id="A0A238Z6J0"/>
<dbReference type="Proteomes" id="UP000198417">
    <property type="component" value="Unassembled WGS sequence"/>
</dbReference>
<evidence type="ECO:0000313" key="2">
    <source>
        <dbReference type="EMBL" id="SNR78433.1"/>
    </source>
</evidence>
<gene>
    <name evidence="2" type="ORF">SAMN06265370_12431</name>
</gene>
<organism evidence="2 3">
    <name type="scientific">Puniceibacterium sediminis</name>
    <dbReference type="NCBI Taxonomy" id="1608407"/>
    <lineage>
        <taxon>Bacteria</taxon>
        <taxon>Pseudomonadati</taxon>
        <taxon>Pseudomonadota</taxon>
        <taxon>Alphaproteobacteria</taxon>
        <taxon>Rhodobacterales</taxon>
        <taxon>Paracoccaceae</taxon>
        <taxon>Puniceibacterium</taxon>
    </lineage>
</organism>
<proteinExistence type="predicted"/>
<keyword evidence="3" id="KW-1185">Reference proteome</keyword>
<sequence>MFVFCTAFMLAVLSVFSAHHLAPDREDVARLDAFHAMGILAEDLCGLDGAEHDHRCPFCHKLPEAPRIKAPDKSQRIVQVVVQLSGRNLVLGPQFLSAHVSVRAPPRTV</sequence>
<name>A0A238Z6J0_9RHOB</name>
<feature type="signal peptide" evidence="1">
    <location>
        <begin position="1"/>
        <end position="20"/>
    </location>
</feature>
<dbReference type="EMBL" id="FZNN01000024">
    <property type="protein sequence ID" value="SNR78433.1"/>
    <property type="molecule type" value="Genomic_DNA"/>
</dbReference>
<keyword evidence="1" id="KW-0732">Signal</keyword>